<evidence type="ECO:0000313" key="5">
    <source>
        <dbReference type="EMBL" id="EGZ14965.1"/>
    </source>
</evidence>
<keyword evidence="1" id="KW-0732">Signal</keyword>
<dbReference type="EMBL" id="JH159155">
    <property type="protein sequence ID" value="EGZ14964.1"/>
    <property type="molecule type" value="Genomic_DNA"/>
</dbReference>
<name>G4ZLS0_PHYSP</name>
<dbReference type="InParanoid" id="G4ZLS0"/>
<accession>G4ZLS0</accession>
<dbReference type="KEGG" id="psoj:PHYSODRAFT_333249"/>
<proteinExistence type="predicted"/>
<organism evidence="6">
    <name type="scientific">Phytophthora sojae (strain P6497)</name>
    <name type="common">Soybean stem and root rot agent</name>
    <name type="synonym">Phytophthora megasperma f. sp. glycines</name>
    <dbReference type="NCBI Taxonomy" id="1094619"/>
    <lineage>
        <taxon>Eukaryota</taxon>
        <taxon>Sar</taxon>
        <taxon>Stramenopiles</taxon>
        <taxon>Oomycota</taxon>
        <taxon>Peronosporomycetes</taxon>
        <taxon>Peronosporales</taxon>
        <taxon>Peronosporaceae</taxon>
        <taxon>Phytophthora</taxon>
    </lineage>
</organism>
<reference evidence="3" key="2">
    <citation type="submission" date="2011-09" db="EMBL/GenBank/DDBJ databases">
        <authorList>
            <consortium name="US DOE Joint Genome Institute (JGI-PGF)"/>
            <person name="Aerts A."/>
            <person name="Grimwood J."/>
            <person name="Schmutz J."/>
            <person name="Lucas S."/>
            <person name="Hammon N."/>
            <person name="Glavina del Rio T."/>
            <person name="Dalin E."/>
            <person name="Tice H."/>
            <person name="Pitluck S."/>
            <person name="Dehal P."/>
            <person name="Chapman J."/>
            <person name="Putman N.H."/>
            <person name="Salamov A.A."/>
            <person name="Terry A."/>
            <person name="Rokhsar D.S."/>
            <person name="Boore J.L."/>
            <person name="Tripathy S."/>
            <person name="Tyler B.M."/>
            <person name="Grigoriev I.V."/>
        </authorList>
    </citation>
    <scope>NUCLEOTIDE SEQUENCE</scope>
    <source>
        <strain evidence="3">P6497</strain>
    </source>
</reference>
<evidence type="ECO:0000313" key="2">
    <source>
        <dbReference type="EMBL" id="EGZ14962.1"/>
    </source>
</evidence>
<dbReference type="KEGG" id="psoj:PHYSODRAFT_333248"/>
<evidence type="ECO:0000313" key="6">
    <source>
        <dbReference type="Proteomes" id="UP000002640"/>
    </source>
</evidence>
<evidence type="ECO:0000313" key="3">
    <source>
        <dbReference type="EMBL" id="EGZ14963.1"/>
    </source>
</evidence>
<sequence>MKFSTFLVAALAVVGVVTAAADQPAAGTLPAVKSAAEALEKLEASELPDGVTLTGASEKIDPPAGAAAAIAAKEGGNTKHDGDDDKKEQYGGWGLGLGAGWGLGGGWGNWGGWGGYGPYRFGFMCGGSPGWAYPLGYWNMFGAGLYGGSCGLGMPFGGLYYC</sequence>
<dbReference type="RefSeq" id="XP_009528714.1">
    <property type="nucleotide sequence ID" value="XM_009530419.1"/>
</dbReference>
<dbReference type="GeneID" id="20646630"/>
<dbReference type="RefSeq" id="XP_009528713.1">
    <property type="nucleotide sequence ID" value="XM_009530418.1"/>
</dbReference>
<dbReference type="AlphaFoldDB" id="G4ZLS0"/>
<dbReference type="GeneID" id="20639303"/>
<dbReference type="EMBL" id="JH159155">
    <property type="protein sequence ID" value="EGZ14962.1"/>
    <property type="molecule type" value="Genomic_DNA"/>
</dbReference>
<dbReference type="EMBL" id="JH159155">
    <property type="protein sequence ID" value="EGZ14965.1"/>
    <property type="molecule type" value="Genomic_DNA"/>
</dbReference>
<feature type="chain" id="PRO_5010834000" evidence="1">
    <location>
        <begin position="20"/>
        <end position="162"/>
    </location>
</feature>
<evidence type="ECO:0000313" key="4">
    <source>
        <dbReference type="EMBL" id="EGZ14964.1"/>
    </source>
</evidence>
<gene>
    <name evidence="2" type="ORF">PHYSODRAFT_261638</name>
    <name evidence="3" type="ORF">PHYSODRAFT_333248</name>
    <name evidence="4" type="ORF">PHYSODRAFT_333249</name>
    <name evidence="5" type="ORF">PHYSODRAFT_506748</name>
</gene>
<evidence type="ECO:0000256" key="1">
    <source>
        <dbReference type="SAM" id="SignalP"/>
    </source>
</evidence>
<protein>
    <submittedName>
        <fullName evidence="3">Uncharacterized protein</fullName>
    </submittedName>
</protein>
<dbReference type="KEGG" id="psoj:PHYSODRAFT_506748"/>
<keyword evidence="6" id="KW-1185">Reference proteome</keyword>
<dbReference type="RefSeq" id="XP_009528712.1">
    <property type="nucleotide sequence ID" value="XM_009530417.1"/>
</dbReference>
<reference evidence="3 6" key="1">
    <citation type="journal article" date="2006" name="Science">
        <title>Phytophthora genome sequences uncover evolutionary origins and mechanisms of pathogenesis.</title>
        <authorList>
            <person name="Tyler B.M."/>
            <person name="Tripathy S."/>
            <person name="Zhang X."/>
            <person name="Dehal P."/>
            <person name="Jiang R.H."/>
            <person name="Aerts A."/>
            <person name="Arredondo F.D."/>
            <person name="Baxter L."/>
            <person name="Bensasson D."/>
            <person name="Beynon J.L."/>
            <person name="Chapman J."/>
            <person name="Damasceno C.M."/>
            <person name="Dorrance A.E."/>
            <person name="Dou D."/>
            <person name="Dickerman A.W."/>
            <person name="Dubchak I.L."/>
            <person name="Garbelotto M."/>
            <person name="Gijzen M."/>
            <person name="Gordon S.G."/>
            <person name="Govers F."/>
            <person name="Grunwald N.J."/>
            <person name="Huang W."/>
            <person name="Ivors K.L."/>
            <person name="Jones R.W."/>
            <person name="Kamoun S."/>
            <person name="Krampis K."/>
            <person name="Lamour K.H."/>
            <person name="Lee M.K."/>
            <person name="McDonald W.H."/>
            <person name="Medina M."/>
            <person name="Meijer H.J."/>
            <person name="Nordberg E.K."/>
            <person name="Maclean D.J."/>
            <person name="Ospina-Giraldo M.D."/>
            <person name="Morris P.F."/>
            <person name="Phuntumart V."/>
            <person name="Putnam N.H."/>
            <person name="Rash S."/>
            <person name="Rose J.K."/>
            <person name="Sakihama Y."/>
            <person name="Salamov A.A."/>
            <person name="Savidor A."/>
            <person name="Scheuring C.F."/>
            <person name="Smith B.M."/>
            <person name="Sobral B.W."/>
            <person name="Terry A."/>
            <person name="Torto-Alalibo T.A."/>
            <person name="Win J."/>
            <person name="Xu Z."/>
            <person name="Zhang H."/>
            <person name="Grigoriev I.V."/>
            <person name="Rokhsar D.S."/>
            <person name="Boore J.L."/>
        </authorList>
    </citation>
    <scope>NUCLEOTIDE SEQUENCE [LARGE SCALE GENOMIC DNA]</scope>
    <source>
        <strain evidence="3 6">P6497</strain>
    </source>
</reference>
<feature type="signal peptide" evidence="1">
    <location>
        <begin position="1"/>
        <end position="19"/>
    </location>
</feature>
<dbReference type="KEGG" id="psoj:PHYSODRAFT_261638"/>
<dbReference type="RefSeq" id="XP_009528711.1">
    <property type="nucleotide sequence ID" value="XM_009530416.1"/>
</dbReference>
<dbReference type="GeneID" id="20646631"/>
<dbReference type="EMBL" id="JH159155">
    <property type="protein sequence ID" value="EGZ14963.1"/>
    <property type="molecule type" value="Genomic_DNA"/>
</dbReference>
<dbReference type="Proteomes" id="UP000002640">
    <property type="component" value="Unassembled WGS sequence"/>
</dbReference>
<dbReference type="GeneID" id="20658658"/>